<keyword evidence="9" id="KW-1185">Reference proteome</keyword>
<dbReference type="PANTHER" id="PTHR12372">
    <property type="entry name" value="PECANEX"/>
    <property type="match status" value="1"/>
</dbReference>
<evidence type="ECO:0000313" key="9">
    <source>
        <dbReference type="Proteomes" id="UP000749559"/>
    </source>
</evidence>
<feature type="transmembrane region" description="Helical" evidence="6">
    <location>
        <begin position="1390"/>
        <end position="1411"/>
    </location>
</feature>
<feature type="compositionally biased region" description="Polar residues" evidence="7">
    <location>
        <begin position="443"/>
        <end position="456"/>
    </location>
</feature>
<evidence type="ECO:0000256" key="5">
    <source>
        <dbReference type="ARBA" id="ARBA00023136"/>
    </source>
</evidence>
<feature type="region of interest" description="Disordered" evidence="7">
    <location>
        <begin position="217"/>
        <end position="244"/>
    </location>
</feature>
<feature type="compositionally biased region" description="Low complexity" evidence="7">
    <location>
        <begin position="987"/>
        <end position="1005"/>
    </location>
</feature>
<feature type="transmembrane region" description="Helical" evidence="6">
    <location>
        <begin position="51"/>
        <end position="68"/>
    </location>
</feature>
<feature type="compositionally biased region" description="Polar residues" evidence="7">
    <location>
        <begin position="317"/>
        <end position="338"/>
    </location>
</feature>
<reference evidence="8" key="1">
    <citation type="submission" date="2022-03" db="EMBL/GenBank/DDBJ databases">
        <authorList>
            <person name="Martin C."/>
        </authorList>
    </citation>
    <scope>NUCLEOTIDE SEQUENCE</scope>
</reference>
<protein>
    <recommendedName>
        <fullName evidence="6">Pecanex-like protein</fullName>
    </recommendedName>
</protein>
<feature type="transmembrane region" description="Helical" evidence="6">
    <location>
        <begin position="1610"/>
        <end position="1631"/>
    </location>
</feature>
<dbReference type="Proteomes" id="UP000749559">
    <property type="component" value="Unassembled WGS sequence"/>
</dbReference>
<dbReference type="OrthoDB" id="10037631at2759"/>
<feature type="compositionally biased region" description="Pro residues" evidence="7">
    <location>
        <begin position="838"/>
        <end position="848"/>
    </location>
</feature>
<sequence length="2451" mass="272528">MCLFDVFFQLRYNTSITMGSHILEVLRQGLWASLTGGWFFDPHQSLFCNTFHLYLWLFLLCLPLTLYLSLAPSVIIWTIYCGFIGVLFTTVKILNFRLHHMFDTSECIEEEVEDEEGSVGKRESVSTTTGPKSHTQGETSEGIELTVLSSSTQHASSITPPVLCSSRASMADSRESGSMRRGTPVDSMENMEILAREEFSTATGLNKRDLKVDVHHIESEDTSSSTIKNVPATKQENSDGCSGDGPSVPGCLDVMVHDGCTPRILSTVITPNVTPGVKRRGSKSQSSEQLAASASVSQLEPHSAEQIHSPQGHRDFTTSSSRPYTSQPIASTNNTSTDSQGFIKTITVDIPSLMEIRASAPEVSPGHRIKPRKLRKAVRRTKSALDYYIGPDNYGLGGDIFQTCSSGDSQRIRHSSLVEEGVCSDTELFTSTFNPDIKFAPPSKNQSQLRPQTAEVSTPIPIPSSSQRTSTPTTDIATRSPSRRALEKMFRKRSYEVHDSSTLPGVGPSVQHHPHPQDVADTFNTSHRPFRDLLNKSDMSDSSFNRSAGSDSLRTSTPSSSIAGPSTRSTTPSSRKSSLTSDSSAISSDTSWNTEIHKLLRERAILKEAENNSKKSDSSHTLTEQNSKSVDPSSRTKAPNGRTKTKNMVDPNVKTIDPNINANTNTKSAVEPSVKPMPVELNGNSKGKETALGKLRGLFNVSTEDTRSIHSQQSSVVALDWLFSEDSESATSGEVSRSQSFDDSSSTLTNEDDSAFDMSSVRHRPLSRLSTHRHKPKDTSTPSSTSTVPKDISNTSGVSFLDDLEQSELQSSSRDASSEMSNLTDVSVESDTKSPDQTAPPPPPPPDPFGLLNSPDDEVFHSANSGASSPGSPMSPVSPLSSNDLWLETKLDKSQGAIPKTRPPVVDVPSSPEDDKDYLPPDIADTVELSKRLLEILNKEDRHECEEELMKLKKEMEKRRVLEPAGREAQDSRARRRHAAGELMGPEASSSRESSTASQRSESSSLLPTASPVVQTDPEPDEKRSRHSSGGRKHRRRTRQRRVTPPGVSADAVVTATGGKHMASDHNDTSDGAVHCFQDEHGNWLTYSFGETSTGTAIGVIEKPAAEKLKEIDSEEKWGVSSTGSDSTVILDSPKPPRRRETNPTSDIVLDLDLRPRLLPFNIEHLLERANLQTLDPATDSDISDAQDTTVVDDKPKHYYKFYCIPSSFLKVWFDRLGLLALLDRNISLSENLVAILLAILVGVLGSLLLTQGFFTDFWIFLFCFVMASSQYSLLKSVQPDASSPTHGFNRVIAFSRPVYFCLCCSLILLLEHACNNWYHTTVTVYGLEFTSLGSLTFARDMLLVFVLCFPLIFTLGLLPQVNTFTMYVFEQIEMHFFGGNATTSLGASIFTVFRSVFGVAFLYGFCYAGLREEDTSQHVLFSVFAGLLVSVTYHLSRNPSDYTVLWALLKDTIITKAEEEVEGEEGVPQELKDPLPEKLKASVYDRLKSDLIVCCCVAVLVFAVHVSTAFSSPNLQPTLMDVLAYIGGGFGIIIHYFIPQLRKEMPWLCFSHPVLQSHERSQFEVRDAAKIMWFERLYVGLRFVERNVIYPTVFLSALTVSTPKIKDKFGLYGGTAVIVVCSLKVFRNAFSDTPKQHLILMFTFLFFKYDYRHSSETLLIDYFIFSIIFSKFYDFLLKVRFIITYISPWQITWGSAFHAFAQPFSVPHSAMLFVQAAVSAFFATPLQPLLGSAIFITSYIRPIKFWERDYNTKRVDNTNTRLSSQLEKNPGTDDDNLNSIFYEHLTRSLQHSLCGDLAIGRWGNAAQGDTFIMASDYLNALIHIIEMGNGLVTFQLRGLEFRGTYCQQREVEAITEGVEEDGGFCCCEPGHLPHFLSLNAAFNQRWLAWEVTVTKYILEGYSISDNSAISMLQVFDLRKVLITYYVKSIIYYTVRSPKLEQWLENTDIQNALQPALDKNYVDVDPMFNIHVDEDYDHRVGISGVSKHSFCNVYLEWIQYCASRREQAVDSGKDSLLVCLCYCLSLLGRRALGTASHNNSSGSIDFFLYGLHALFKGDFRITSQRDEWVFVDMELLRRVVAPGVRMSLKLHQDHFSSPDEYEVCQVLYDAITEHEQTMVISHEADPAWRNAVLSNTPSLLALRHVLDDSQEEYKIIMLNKRFLSFRVIKVNRECVRGLWAGQQQELVFLRNVNPERGSIQNAKQALRNMINSSCDQPIGYPIYVSPLTTSYSGTNQHYNSIIGSEFSLKGVKTAIRNGWKRMRAHCGASCHSGSAGLGEDGCGQPCPPTQTQHSTGGDRNLTVPPVGQTDGSAQTLATRGSLISTSSSASKPSSAFVSIAGLIADSTSAKDPISHRVQITDPNMVYDKINLGRRIDVQWPNEDWRHNGGKNHWSGWTPERDMEGTVVHRWLPCHRDPLKRSHVDKVILLVQINDKYVPIREEGIQDLGAEV</sequence>
<feature type="compositionally biased region" description="Polar residues" evidence="7">
    <location>
        <begin position="540"/>
        <end position="549"/>
    </location>
</feature>
<feature type="compositionally biased region" description="Polar residues" evidence="7">
    <location>
        <begin position="619"/>
        <end position="637"/>
    </location>
</feature>
<feature type="compositionally biased region" description="Polar residues" evidence="7">
    <location>
        <begin position="125"/>
        <end position="139"/>
    </location>
</feature>
<dbReference type="GO" id="GO:0016020">
    <property type="term" value="C:membrane"/>
    <property type="evidence" value="ECO:0007669"/>
    <property type="project" value="UniProtKB-SubCell"/>
</dbReference>
<feature type="compositionally biased region" description="Polar residues" evidence="7">
    <location>
        <begin position="147"/>
        <end position="159"/>
    </location>
</feature>
<proteinExistence type="inferred from homology"/>
<feature type="compositionally biased region" description="Polar residues" evidence="7">
    <location>
        <begin position="222"/>
        <end position="240"/>
    </location>
</feature>
<feature type="transmembrane region" description="Helical" evidence="6">
    <location>
        <begin position="1343"/>
        <end position="1370"/>
    </location>
</feature>
<comment type="caution">
    <text evidence="8">The sequence shown here is derived from an EMBL/GenBank/DDBJ whole genome shotgun (WGS) entry which is preliminary data.</text>
</comment>
<feature type="compositionally biased region" description="Basic residues" evidence="7">
    <location>
        <begin position="761"/>
        <end position="776"/>
    </location>
</feature>
<evidence type="ECO:0000256" key="2">
    <source>
        <dbReference type="ARBA" id="ARBA00010170"/>
    </source>
</evidence>
<feature type="transmembrane region" description="Helical" evidence="6">
    <location>
        <begin position="1713"/>
        <end position="1737"/>
    </location>
</feature>
<evidence type="ECO:0000256" key="7">
    <source>
        <dbReference type="SAM" id="MobiDB-lite"/>
    </source>
</evidence>
<feature type="region of interest" description="Disordered" evidence="7">
    <location>
        <begin position="729"/>
        <end position="922"/>
    </location>
</feature>
<feature type="region of interest" description="Disordered" evidence="7">
    <location>
        <begin position="609"/>
        <end position="688"/>
    </location>
</feature>
<feature type="transmembrane region" description="Helical" evidence="6">
    <location>
        <begin position="1659"/>
        <end position="1677"/>
    </location>
</feature>
<feature type="compositionally biased region" description="Low complexity" evidence="7">
    <location>
        <begin position="457"/>
        <end position="474"/>
    </location>
</feature>
<keyword evidence="5 6" id="KW-0472">Membrane</keyword>
<keyword evidence="4 6" id="KW-1133">Transmembrane helix</keyword>
<feature type="compositionally biased region" description="Basic residues" evidence="7">
    <location>
        <begin position="1025"/>
        <end position="1042"/>
    </location>
</feature>
<feature type="transmembrane region" description="Helical" evidence="6">
    <location>
        <begin position="1258"/>
        <end position="1278"/>
    </location>
</feature>
<feature type="compositionally biased region" description="Basic and acidic residues" evidence="7">
    <location>
        <begin position="529"/>
        <end position="539"/>
    </location>
</feature>
<feature type="region of interest" description="Disordered" evidence="7">
    <location>
        <begin position="439"/>
        <end position="589"/>
    </location>
</feature>
<dbReference type="PANTHER" id="PTHR12372:SF7">
    <property type="entry name" value="PROTEIN PECANEX"/>
    <property type="match status" value="1"/>
</dbReference>
<feature type="compositionally biased region" description="Low complexity" evidence="7">
    <location>
        <begin position="550"/>
        <end position="589"/>
    </location>
</feature>
<evidence type="ECO:0000256" key="4">
    <source>
        <dbReference type="ARBA" id="ARBA00022989"/>
    </source>
</evidence>
<feature type="transmembrane region" description="Helical" evidence="6">
    <location>
        <begin position="1492"/>
        <end position="1511"/>
    </location>
</feature>
<name>A0A8J1U5B8_OWEFU</name>
<feature type="transmembrane region" description="Helical" evidence="6">
    <location>
        <begin position="74"/>
        <end position="94"/>
    </location>
</feature>
<dbReference type="InterPro" id="IPR007735">
    <property type="entry name" value="Pecanex_C"/>
</dbReference>
<feature type="compositionally biased region" description="Polar residues" evidence="7">
    <location>
        <begin position="658"/>
        <end position="668"/>
    </location>
</feature>
<feature type="transmembrane region" description="Helical" evidence="6">
    <location>
        <begin position="1233"/>
        <end position="1252"/>
    </location>
</feature>
<feature type="region of interest" description="Disordered" evidence="7">
    <location>
        <begin position="112"/>
        <end position="184"/>
    </location>
</feature>
<dbReference type="Pfam" id="PF05041">
    <property type="entry name" value="Pecanex_C"/>
    <property type="match status" value="1"/>
</dbReference>
<dbReference type="EMBL" id="CAIIXF020000008">
    <property type="protein sequence ID" value="CAH1791928.1"/>
    <property type="molecule type" value="Genomic_DNA"/>
</dbReference>
<evidence type="ECO:0000256" key="1">
    <source>
        <dbReference type="ARBA" id="ARBA00004141"/>
    </source>
</evidence>
<keyword evidence="3 6" id="KW-0812">Transmembrane</keyword>
<feature type="region of interest" description="Disordered" evidence="7">
    <location>
        <begin position="271"/>
        <end position="338"/>
    </location>
</feature>
<accession>A0A8J1U5B8</accession>
<organism evidence="8 9">
    <name type="scientific">Owenia fusiformis</name>
    <name type="common">Polychaete worm</name>
    <dbReference type="NCBI Taxonomy" id="6347"/>
    <lineage>
        <taxon>Eukaryota</taxon>
        <taxon>Metazoa</taxon>
        <taxon>Spiralia</taxon>
        <taxon>Lophotrochozoa</taxon>
        <taxon>Annelida</taxon>
        <taxon>Polychaeta</taxon>
        <taxon>Sedentaria</taxon>
        <taxon>Canalipalpata</taxon>
        <taxon>Sabellida</taxon>
        <taxon>Oweniida</taxon>
        <taxon>Oweniidae</taxon>
        <taxon>Owenia</taxon>
    </lineage>
</organism>
<feature type="compositionally biased region" description="Basic and acidic residues" evidence="7">
    <location>
        <begin position="484"/>
        <end position="499"/>
    </location>
</feature>
<feature type="region of interest" description="Disordered" evidence="7">
    <location>
        <begin position="1115"/>
        <end position="1144"/>
    </location>
</feature>
<evidence type="ECO:0000256" key="3">
    <source>
        <dbReference type="ARBA" id="ARBA00022692"/>
    </source>
</evidence>
<gene>
    <name evidence="8" type="ORF">OFUS_LOCUS16965</name>
</gene>
<feature type="compositionally biased region" description="Low complexity" evidence="7">
    <location>
        <begin position="862"/>
        <end position="883"/>
    </location>
</feature>
<feature type="compositionally biased region" description="Polar residues" evidence="7">
    <location>
        <begin position="807"/>
        <end position="829"/>
    </location>
</feature>
<feature type="compositionally biased region" description="Low complexity" evidence="7">
    <location>
        <begin position="283"/>
        <end position="298"/>
    </location>
</feature>
<feature type="compositionally biased region" description="Basic and acidic residues" evidence="7">
    <location>
        <begin position="953"/>
        <end position="973"/>
    </location>
</feature>
<evidence type="ECO:0000313" key="8">
    <source>
        <dbReference type="EMBL" id="CAH1791928.1"/>
    </source>
</evidence>
<feature type="transmembrane region" description="Helical" evidence="6">
    <location>
        <begin position="1299"/>
        <end position="1319"/>
    </location>
</feature>
<feature type="compositionally biased region" description="Polar residues" evidence="7">
    <location>
        <begin position="1120"/>
        <end position="1130"/>
    </location>
</feature>
<comment type="similarity">
    <text evidence="2 6">Belongs to the pecanex family.</text>
</comment>
<comment type="subcellular location">
    <subcellularLocation>
        <location evidence="1 6">Membrane</location>
        <topology evidence="1 6">Multi-pass membrane protein</topology>
    </subcellularLocation>
</comment>
<feature type="compositionally biased region" description="Basic and acidic residues" evidence="7">
    <location>
        <begin position="609"/>
        <end position="618"/>
    </location>
</feature>
<feature type="compositionally biased region" description="Low complexity" evidence="7">
    <location>
        <begin position="736"/>
        <end position="746"/>
    </location>
</feature>
<dbReference type="InterPro" id="IPR039797">
    <property type="entry name" value="Pecanex"/>
</dbReference>
<feature type="transmembrane region" description="Helical" evidence="6">
    <location>
        <begin position="1523"/>
        <end position="1539"/>
    </location>
</feature>
<evidence type="ECO:0000256" key="6">
    <source>
        <dbReference type="RuleBase" id="RU367089"/>
    </source>
</evidence>
<feature type="region of interest" description="Disordered" evidence="7">
    <location>
        <begin position="953"/>
        <end position="1052"/>
    </location>
</feature>